<dbReference type="InterPro" id="IPR005986">
    <property type="entry name" value="Asp_semialdehyde_DH_beta"/>
</dbReference>
<comment type="caution">
    <text evidence="15">Lacks conserved residue(s) required for the propagation of feature annotation.</text>
</comment>
<evidence type="ECO:0000256" key="16">
    <source>
        <dbReference type="PIRSR" id="PIRSR000148-1"/>
    </source>
</evidence>
<name>A0AAV3JKP3_STRAG</name>
<dbReference type="GO" id="GO:0009089">
    <property type="term" value="P:lysine biosynthetic process via diaminopimelate"/>
    <property type="evidence" value="ECO:0007669"/>
    <property type="project" value="UniProtKB-UniRule"/>
</dbReference>
<feature type="active site" description="Proton acceptor" evidence="15 16">
    <location>
        <position position="252"/>
    </location>
</feature>
<dbReference type="EMBL" id="ANDB01000013">
    <property type="protein sequence ID" value="EPW17214.1"/>
    <property type="molecule type" value="Genomic_DNA"/>
</dbReference>
<comment type="similarity">
    <text evidence="4 15">Belongs to the aspartate-semialdehyde dehydrogenase family.</text>
</comment>
<comment type="caution">
    <text evidence="18">The sequence shown here is derived from an EMBL/GenBank/DDBJ whole genome shotgun (WGS) entry which is preliminary data.</text>
</comment>
<evidence type="ECO:0000256" key="8">
    <source>
        <dbReference type="ARBA" id="ARBA00022697"/>
    </source>
</evidence>
<evidence type="ECO:0000259" key="17">
    <source>
        <dbReference type="SMART" id="SM00859"/>
    </source>
</evidence>
<organism evidence="18 19">
    <name type="scientific">Streptococcus agalactiae CCUG 29376</name>
    <dbReference type="NCBI Taxonomy" id="1105255"/>
    <lineage>
        <taxon>Bacteria</taxon>
        <taxon>Bacillati</taxon>
        <taxon>Bacillota</taxon>
        <taxon>Bacilli</taxon>
        <taxon>Lactobacillales</taxon>
        <taxon>Streptococcaceae</taxon>
        <taxon>Streptococcus</taxon>
    </lineage>
</organism>
<dbReference type="CDD" id="cd18131">
    <property type="entry name" value="ASADH_C_bac_euk_like"/>
    <property type="match status" value="1"/>
</dbReference>
<dbReference type="GO" id="GO:0009097">
    <property type="term" value="P:isoleucine biosynthetic process"/>
    <property type="evidence" value="ECO:0007669"/>
    <property type="project" value="UniProtKB-UniRule"/>
</dbReference>
<comment type="function">
    <text evidence="15">Catalyzes the NADPH-dependent formation of L-aspartate-semialdehyde (L-ASA) by the reductive dephosphorylation of L-aspartyl-4-phosphate.</text>
</comment>
<evidence type="ECO:0000256" key="2">
    <source>
        <dbReference type="ARBA" id="ARBA00005076"/>
    </source>
</evidence>
<feature type="binding site" evidence="15">
    <location>
        <position position="245"/>
    </location>
    <ligand>
        <name>substrate</name>
    </ligand>
</feature>
<evidence type="ECO:0000256" key="10">
    <source>
        <dbReference type="ARBA" id="ARBA00022915"/>
    </source>
</evidence>
<dbReference type="Gene3D" id="3.40.50.720">
    <property type="entry name" value="NAD(P)-binding Rossmann-like Domain"/>
    <property type="match status" value="1"/>
</dbReference>
<evidence type="ECO:0000256" key="11">
    <source>
        <dbReference type="ARBA" id="ARBA00023002"/>
    </source>
</evidence>
<gene>
    <name evidence="15" type="primary">asd</name>
    <name evidence="18" type="ORF">SAG0055_07340</name>
</gene>
<comment type="pathway">
    <text evidence="3 15">Amino-acid biosynthesis; L-threonine biosynthesis; L-threonine from L-aspartate: step 2/5.</text>
</comment>
<dbReference type="GO" id="GO:0051287">
    <property type="term" value="F:NAD binding"/>
    <property type="evidence" value="ECO:0007669"/>
    <property type="project" value="InterPro"/>
</dbReference>
<dbReference type="Proteomes" id="UP000015267">
    <property type="component" value="Unassembled WGS sequence"/>
</dbReference>
<dbReference type="GO" id="GO:0019877">
    <property type="term" value="P:diaminopimelate biosynthetic process"/>
    <property type="evidence" value="ECO:0007669"/>
    <property type="project" value="UniProtKB-UniRule"/>
</dbReference>
<dbReference type="SMART" id="SM00859">
    <property type="entry name" value="Semialdhyde_dh"/>
    <property type="match status" value="1"/>
</dbReference>
<comment type="subunit">
    <text evidence="5 15">Homodimer.</text>
</comment>
<dbReference type="PANTHER" id="PTHR46278">
    <property type="entry name" value="DEHYDROGENASE, PUTATIVE-RELATED"/>
    <property type="match status" value="1"/>
</dbReference>
<dbReference type="GO" id="GO:0071266">
    <property type="term" value="P:'de novo' L-methionine biosynthetic process"/>
    <property type="evidence" value="ECO:0007669"/>
    <property type="project" value="UniProtKB-UniRule"/>
</dbReference>
<dbReference type="InterPro" id="IPR012280">
    <property type="entry name" value="Semialdhyde_DH_dimer_dom"/>
</dbReference>
<keyword evidence="8 15" id="KW-0791">Threonine biosynthesis</keyword>
<comment type="catalytic activity">
    <reaction evidence="14 15">
        <text>L-aspartate 4-semialdehyde + phosphate + NADP(+) = 4-phospho-L-aspartate + NADPH + H(+)</text>
        <dbReference type="Rhea" id="RHEA:24284"/>
        <dbReference type="ChEBI" id="CHEBI:15378"/>
        <dbReference type="ChEBI" id="CHEBI:43474"/>
        <dbReference type="ChEBI" id="CHEBI:57535"/>
        <dbReference type="ChEBI" id="CHEBI:57783"/>
        <dbReference type="ChEBI" id="CHEBI:58349"/>
        <dbReference type="ChEBI" id="CHEBI:537519"/>
        <dbReference type="EC" id="1.2.1.11"/>
    </reaction>
</comment>
<feature type="binding site" evidence="15">
    <location>
        <position position="325"/>
    </location>
    <ligand>
        <name>NADP(+)</name>
        <dbReference type="ChEBI" id="CHEBI:58349"/>
    </ligand>
</feature>
<keyword evidence="7 15" id="KW-0028">Amino-acid biosynthesis</keyword>
<dbReference type="EC" id="1.2.1.11" evidence="6 15"/>
<dbReference type="GO" id="GO:0046983">
    <property type="term" value="F:protein dimerization activity"/>
    <property type="evidence" value="ECO:0007669"/>
    <property type="project" value="InterPro"/>
</dbReference>
<keyword evidence="13 15" id="KW-0486">Methionine biosynthesis</keyword>
<evidence type="ECO:0000256" key="3">
    <source>
        <dbReference type="ARBA" id="ARBA00005097"/>
    </source>
</evidence>
<protein>
    <recommendedName>
        <fullName evidence="6 15">Aspartate-semialdehyde dehydrogenase</fullName>
        <shortName evidence="15">ASA dehydrogenase</shortName>
        <shortName evidence="15">ASADH</shortName>
        <ecNumber evidence="6 15">1.2.1.11</ecNumber>
    </recommendedName>
    <alternativeName>
        <fullName evidence="15">Aspartate-beta-semialdehyde dehydrogenase</fullName>
    </alternativeName>
</protein>
<dbReference type="Pfam" id="PF01118">
    <property type="entry name" value="Semialdhyde_dh"/>
    <property type="match status" value="1"/>
</dbReference>
<dbReference type="HAMAP" id="MF_02121">
    <property type="entry name" value="ASADH"/>
    <property type="match status" value="1"/>
</dbReference>
<dbReference type="Gene3D" id="3.30.360.10">
    <property type="entry name" value="Dihydrodipicolinate Reductase, domain 2"/>
    <property type="match status" value="1"/>
</dbReference>
<evidence type="ECO:0000256" key="1">
    <source>
        <dbReference type="ARBA" id="ARBA00005021"/>
    </source>
</evidence>
<comment type="pathway">
    <text evidence="2 15">Amino-acid biosynthesis; L-lysine biosynthesis via DAP pathway; (S)-tetrahydrodipicolinate from L-aspartate: step 2/4.</text>
</comment>
<evidence type="ECO:0000256" key="7">
    <source>
        <dbReference type="ARBA" id="ARBA00022605"/>
    </source>
</evidence>
<evidence type="ECO:0000256" key="6">
    <source>
        <dbReference type="ARBA" id="ARBA00013120"/>
    </source>
</evidence>
<feature type="binding site" evidence="15">
    <location>
        <position position="155"/>
    </location>
    <ligand>
        <name>substrate</name>
    </ligand>
</feature>
<feature type="domain" description="Semialdehyde dehydrogenase NAD-binding" evidence="17">
    <location>
        <begin position="4"/>
        <end position="119"/>
    </location>
</feature>
<evidence type="ECO:0000313" key="18">
    <source>
        <dbReference type="EMBL" id="EPW17214.1"/>
    </source>
</evidence>
<evidence type="ECO:0000256" key="15">
    <source>
        <dbReference type="HAMAP-Rule" id="MF_02121"/>
    </source>
</evidence>
<evidence type="ECO:0000256" key="13">
    <source>
        <dbReference type="ARBA" id="ARBA00023167"/>
    </source>
</evidence>
<keyword evidence="9 15" id="KW-0521">NADP</keyword>
<evidence type="ECO:0000256" key="12">
    <source>
        <dbReference type="ARBA" id="ARBA00023154"/>
    </source>
</evidence>
<dbReference type="InterPro" id="IPR036291">
    <property type="entry name" value="NAD(P)-bd_dom_sf"/>
</dbReference>
<dbReference type="RefSeq" id="WP_000542450.1">
    <property type="nucleotide sequence ID" value="NZ_ANDB01000013.1"/>
</dbReference>
<keyword evidence="10 15" id="KW-0220">Diaminopimelate biosynthesis</keyword>
<feature type="binding site" evidence="15">
    <location>
        <begin position="158"/>
        <end position="159"/>
    </location>
    <ligand>
        <name>NADP(+)</name>
        <dbReference type="ChEBI" id="CHEBI:58349"/>
    </ligand>
</feature>
<dbReference type="SUPFAM" id="SSF51735">
    <property type="entry name" value="NAD(P)-binding Rossmann-fold domains"/>
    <property type="match status" value="1"/>
</dbReference>
<dbReference type="GO" id="GO:0004073">
    <property type="term" value="F:aspartate-semialdehyde dehydrogenase activity"/>
    <property type="evidence" value="ECO:0007669"/>
    <property type="project" value="UniProtKB-UniRule"/>
</dbReference>
<dbReference type="InterPro" id="IPR000319">
    <property type="entry name" value="Asp-semialdehyde_DH_CS"/>
</dbReference>
<proteinExistence type="inferred from homology"/>
<dbReference type="GO" id="GO:0050661">
    <property type="term" value="F:NADP binding"/>
    <property type="evidence" value="ECO:0007669"/>
    <property type="project" value="UniProtKB-UniRule"/>
</dbReference>
<dbReference type="PANTHER" id="PTHR46278:SF2">
    <property type="entry name" value="ASPARTATE-SEMIALDEHYDE DEHYDROGENASE"/>
    <property type="match status" value="1"/>
</dbReference>
<sequence>MGYTVAIVGATGAVGTQMIRQLEQSNLPIEQVKLLSSSRSAGKILHFKDEAIRVEETTKESFYDVDIALFSAGGSISAKFAPYAVKSGAVVVDNTSYFRQNPDVPLVVPEVNARAMTGHNGIIACPNCSTIQMMIALEPIRQKWGIERVIVSTYQAVSGSGARAVEETKEQLRQVLNDNLSPDQLIATVLPCSSDQKHYPIAFNALPQIDIFTDNDYTYEEMKMTLETKKIMEDATIKVSATCVRIPVLSGHSESIYIETKELASISEIKKAIADFPGAVLQDLPSQQIYPQAINAVGYRETFVGRIRKDLDQENGVHMWVVSDNLLKGAAWNSVQIAETLHKNGLVKPAKELKFELI</sequence>
<feature type="binding site" evidence="15">
    <location>
        <begin position="39"/>
        <end position="40"/>
    </location>
    <ligand>
        <name>NADP(+)</name>
        <dbReference type="ChEBI" id="CHEBI:58349"/>
    </ligand>
</feature>
<dbReference type="Pfam" id="PF02774">
    <property type="entry name" value="Semialdhyde_dhC"/>
    <property type="match status" value="1"/>
</dbReference>
<dbReference type="CDD" id="cd02316">
    <property type="entry name" value="VcASADH2_like_N"/>
    <property type="match status" value="1"/>
</dbReference>
<dbReference type="SUPFAM" id="SSF55347">
    <property type="entry name" value="Glyceraldehyde-3-phosphate dehydrogenase-like, C-terminal domain"/>
    <property type="match status" value="1"/>
</dbReference>
<feature type="binding site" evidence="15">
    <location>
        <position position="99"/>
    </location>
    <ligand>
        <name>phosphate</name>
        <dbReference type="ChEBI" id="CHEBI:43474"/>
    </ligand>
</feature>
<dbReference type="NCBIfam" id="NF011456">
    <property type="entry name" value="PRK14874.1"/>
    <property type="match status" value="1"/>
</dbReference>
<evidence type="ECO:0000256" key="14">
    <source>
        <dbReference type="ARBA" id="ARBA00047891"/>
    </source>
</evidence>
<accession>A0AAV3JKP3</accession>
<evidence type="ECO:0000313" key="19">
    <source>
        <dbReference type="Proteomes" id="UP000015267"/>
    </source>
</evidence>
<evidence type="ECO:0000256" key="5">
    <source>
        <dbReference type="ARBA" id="ARBA00011738"/>
    </source>
</evidence>
<keyword evidence="12 15" id="KW-0457">Lysine biosynthesis</keyword>
<dbReference type="InterPro" id="IPR000534">
    <property type="entry name" value="Semialdehyde_DH_NAD-bd"/>
</dbReference>
<feature type="active site" description="Acyl-thioester intermediate" evidence="15 16">
    <location>
        <position position="128"/>
    </location>
</feature>
<dbReference type="PROSITE" id="PS01103">
    <property type="entry name" value="ASD"/>
    <property type="match status" value="1"/>
</dbReference>
<evidence type="ECO:0000256" key="4">
    <source>
        <dbReference type="ARBA" id="ARBA00010584"/>
    </source>
</evidence>
<dbReference type="GO" id="GO:0009088">
    <property type="term" value="P:threonine biosynthetic process"/>
    <property type="evidence" value="ECO:0007669"/>
    <property type="project" value="UniProtKB-UniRule"/>
</dbReference>
<evidence type="ECO:0000256" key="9">
    <source>
        <dbReference type="ARBA" id="ARBA00022857"/>
    </source>
</evidence>
<keyword evidence="11 15" id="KW-0560">Oxidoreductase</keyword>
<reference evidence="18 19" key="1">
    <citation type="submission" date="2012-10" db="EMBL/GenBank/DDBJ databases">
        <authorList>
            <person name="Zadoks R.N."/>
            <person name="Moroni P."/>
            <person name="Richards V.P."/>
            <person name="Durkin S.A.S."/>
            <person name="Kim M."/>
            <person name="Pavinski Bitar P.D."/>
            <person name="Stanhope M.J."/>
            <person name="Town C.D."/>
            <person name="Venter J.C."/>
        </authorList>
    </citation>
    <scope>NUCLEOTIDE SEQUENCE [LARGE SCALE GENOMIC DNA]</scope>
    <source>
        <strain evidence="18 19">CCUG 29376</strain>
    </source>
</reference>
<dbReference type="PIRSF" id="PIRSF000148">
    <property type="entry name" value="ASA_dh"/>
    <property type="match status" value="1"/>
</dbReference>
<feature type="binding site" evidence="15">
    <location>
        <begin position="11"/>
        <end position="14"/>
    </location>
    <ligand>
        <name>NADP(+)</name>
        <dbReference type="ChEBI" id="CHEBI:58349"/>
    </ligand>
</feature>
<dbReference type="InterPro" id="IPR012080">
    <property type="entry name" value="Asp_semialdehyde_DH"/>
</dbReference>
<dbReference type="AlphaFoldDB" id="A0AAV3JKP3"/>
<dbReference type="NCBIfam" id="TIGR01296">
    <property type="entry name" value="asd_B"/>
    <property type="match status" value="1"/>
</dbReference>
<comment type="pathway">
    <text evidence="1 15">Amino-acid biosynthesis; L-methionine biosynthesis via de novo pathway; L-homoserine from L-aspartate: step 2/3.</text>
</comment>